<dbReference type="AlphaFoldDB" id="A0A6N7L2L1"/>
<gene>
    <name evidence="1" type="ORF">F7Q99_39045</name>
</gene>
<name>A0A6N7L2L1_9ACTN</name>
<reference evidence="1 2" key="1">
    <citation type="submission" date="2019-09" db="EMBL/GenBank/DDBJ databases">
        <title>Genome Sequences of Streptomyces kaniharaensis ATCC 21070.</title>
        <authorList>
            <person name="Zhu W."/>
            <person name="De Crecy-Lagard V."/>
            <person name="Richards N.G."/>
        </authorList>
    </citation>
    <scope>NUCLEOTIDE SEQUENCE [LARGE SCALE GENOMIC DNA]</scope>
    <source>
        <strain evidence="1 2">SF-557</strain>
    </source>
</reference>
<evidence type="ECO:0000313" key="1">
    <source>
        <dbReference type="EMBL" id="MQS18030.1"/>
    </source>
</evidence>
<dbReference type="EMBL" id="WBOF01000010">
    <property type="protein sequence ID" value="MQS18030.1"/>
    <property type="molecule type" value="Genomic_DNA"/>
</dbReference>
<protein>
    <submittedName>
        <fullName evidence="1">Uncharacterized protein</fullName>
    </submittedName>
</protein>
<accession>A0A6N7L2L1</accession>
<dbReference type="Proteomes" id="UP000450000">
    <property type="component" value="Unassembled WGS sequence"/>
</dbReference>
<keyword evidence="2" id="KW-1185">Reference proteome</keyword>
<comment type="caution">
    <text evidence="1">The sequence shown here is derived from an EMBL/GenBank/DDBJ whole genome shotgun (WGS) entry which is preliminary data.</text>
</comment>
<dbReference type="OrthoDB" id="4206848at2"/>
<evidence type="ECO:0000313" key="2">
    <source>
        <dbReference type="Proteomes" id="UP000450000"/>
    </source>
</evidence>
<proteinExistence type="predicted"/>
<organism evidence="1 2">
    <name type="scientific">Streptomyces kaniharaensis</name>
    <dbReference type="NCBI Taxonomy" id="212423"/>
    <lineage>
        <taxon>Bacteria</taxon>
        <taxon>Bacillati</taxon>
        <taxon>Actinomycetota</taxon>
        <taxon>Actinomycetes</taxon>
        <taxon>Kitasatosporales</taxon>
        <taxon>Streptomycetaceae</taxon>
        <taxon>Streptomyces</taxon>
    </lineage>
</organism>
<dbReference type="RefSeq" id="WP_153472093.1">
    <property type="nucleotide sequence ID" value="NZ_WBOF01000010.1"/>
</dbReference>
<sequence>MTEQTKTEFNPDDRHGYSRKALARVVLSEDAAEAARSALNLVRTDQREEPYDVIGEALNLVNMAEAVLKAAVVWARENHTSWEDIGEAVGGITRQSAHTRYAEAESEWKLGLVEPIIPPPADRPRALASQRLHEAAYQPTDSIRRLDAWAAEHGLGQRAISRNLPELTLMDELGNVLDAISHATRNPHRVQGEERARLLDRKAALLDRIAAEQNRPESAELAAGARAKAAEIRAELATTHEEAGR</sequence>